<dbReference type="GO" id="GO:0005829">
    <property type="term" value="C:cytosol"/>
    <property type="evidence" value="ECO:0007669"/>
    <property type="project" value="TreeGrafter"/>
</dbReference>
<comment type="caution">
    <text evidence="9">The sequence shown here is derived from an EMBL/GenBank/DDBJ whole genome shotgun (WGS) entry which is preliminary data.</text>
</comment>
<organism evidence="9 10">
    <name type="scientific">Leucobacter soli</name>
    <dbReference type="NCBI Taxonomy" id="2812850"/>
    <lineage>
        <taxon>Bacteria</taxon>
        <taxon>Bacillati</taxon>
        <taxon>Actinomycetota</taxon>
        <taxon>Actinomycetes</taxon>
        <taxon>Micrococcales</taxon>
        <taxon>Microbacteriaceae</taxon>
        <taxon>Leucobacter</taxon>
    </lineage>
</organism>
<evidence type="ECO:0000256" key="4">
    <source>
        <dbReference type="ARBA" id="ARBA00013189"/>
    </source>
</evidence>
<feature type="domain" description="NAD-dependent epimerase/dehydratase" evidence="8">
    <location>
        <begin position="3"/>
        <end position="262"/>
    </location>
</feature>
<evidence type="ECO:0000256" key="3">
    <source>
        <dbReference type="ARBA" id="ARBA00004947"/>
    </source>
</evidence>
<evidence type="ECO:0000256" key="1">
    <source>
        <dbReference type="ARBA" id="ARBA00000083"/>
    </source>
</evidence>
<evidence type="ECO:0000256" key="6">
    <source>
        <dbReference type="ARBA" id="ARBA00023235"/>
    </source>
</evidence>
<dbReference type="PANTHER" id="PTHR43725:SF47">
    <property type="entry name" value="UDP-GLUCOSE 4-EPIMERASE"/>
    <property type="match status" value="1"/>
</dbReference>
<comment type="subunit">
    <text evidence="7">Homodimer.</text>
</comment>
<dbReference type="RefSeq" id="WP_218116003.1">
    <property type="nucleotide sequence ID" value="NZ_CAJVAP010000026.1"/>
</dbReference>
<evidence type="ECO:0000256" key="2">
    <source>
        <dbReference type="ARBA" id="ARBA00001911"/>
    </source>
</evidence>
<comment type="catalytic activity">
    <reaction evidence="1 7">
        <text>UDP-alpha-D-glucose = UDP-alpha-D-galactose</text>
        <dbReference type="Rhea" id="RHEA:22168"/>
        <dbReference type="ChEBI" id="CHEBI:58885"/>
        <dbReference type="ChEBI" id="CHEBI:66914"/>
        <dbReference type="EC" id="5.1.3.2"/>
    </reaction>
</comment>
<keyword evidence="5 7" id="KW-0520">NAD</keyword>
<keyword evidence="7" id="KW-0119">Carbohydrate metabolism</keyword>
<evidence type="ECO:0000313" key="10">
    <source>
        <dbReference type="Proteomes" id="UP000693892"/>
    </source>
</evidence>
<comment type="similarity">
    <text evidence="7">Belongs to the NAD(P)-dependent epimerase/dehydratase family.</text>
</comment>
<name>A0A916JYY6_9MICO</name>
<keyword evidence="10" id="KW-1185">Reference proteome</keyword>
<dbReference type="GO" id="GO:0003978">
    <property type="term" value="F:UDP-glucose 4-epimerase activity"/>
    <property type="evidence" value="ECO:0007669"/>
    <property type="project" value="UniProtKB-UniRule"/>
</dbReference>
<dbReference type="EC" id="5.1.3.2" evidence="4 7"/>
<dbReference type="Proteomes" id="UP000693892">
    <property type="component" value="Unassembled WGS sequence"/>
</dbReference>
<evidence type="ECO:0000259" key="8">
    <source>
        <dbReference type="Pfam" id="PF01370"/>
    </source>
</evidence>
<accession>A0A916JYY6</accession>
<sequence length="343" mass="36544">MRVLLTGGAGYIGTHTALVLLERGHEVLVLDDFSNSSREAVRRVEELAGAEIPVVEVELAAPNSAVAAALAGQDFDAAIHFAGLKAVGESVQQPIRYYRTNLDSTLNLLELLGDRGVDRLVFSSSATVYGDPQYLPQDEEHPVGQGLTNPYGWSKAMNEQIIRDAQAARPELAAVLLRYFNPVGAHPSGRIGEDPAGIPNNLMPFISQVAVGVRDRLSVFGDSYPTVDGTGVRDYIHVMDLAEGHVAALERIGAGVTAYNLGSGTGSSVLEVVRAFEEASGRPVPYEVVQPRAGDVAEVVANPEKANAELGWRTVRSLAEACRDSWAWQSANPQGYRTGGAAA</sequence>
<evidence type="ECO:0000256" key="5">
    <source>
        <dbReference type="ARBA" id="ARBA00023027"/>
    </source>
</evidence>
<dbReference type="Pfam" id="PF01370">
    <property type="entry name" value="Epimerase"/>
    <property type="match status" value="1"/>
</dbReference>
<comment type="pathway">
    <text evidence="3 7">Carbohydrate metabolism; galactose metabolism.</text>
</comment>
<evidence type="ECO:0000256" key="7">
    <source>
        <dbReference type="RuleBase" id="RU366046"/>
    </source>
</evidence>
<proteinExistence type="inferred from homology"/>
<dbReference type="InterPro" id="IPR001509">
    <property type="entry name" value="Epimerase_deHydtase"/>
</dbReference>
<dbReference type="EMBL" id="CAJVAP010000026">
    <property type="protein sequence ID" value="CAG7617170.1"/>
    <property type="molecule type" value="Genomic_DNA"/>
</dbReference>
<comment type="cofactor">
    <cofactor evidence="2 7">
        <name>NAD(+)</name>
        <dbReference type="ChEBI" id="CHEBI:57540"/>
    </cofactor>
</comment>
<evidence type="ECO:0000313" key="9">
    <source>
        <dbReference type="EMBL" id="CAG7617170.1"/>
    </source>
</evidence>
<dbReference type="GO" id="GO:0006012">
    <property type="term" value="P:galactose metabolic process"/>
    <property type="evidence" value="ECO:0007669"/>
    <property type="project" value="InterPro"/>
</dbReference>
<dbReference type="AlphaFoldDB" id="A0A916JYY6"/>
<dbReference type="CDD" id="cd05247">
    <property type="entry name" value="UDP_G4E_1_SDR_e"/>
    <property type="match status" value="1"/>
</dbReference>
<gene>
    <name evidence="9" type="primary">galE</name>
    <name evidence="9" type="ORF">LEUCIP111803_02072</name>
</gene>
<dbReference type="InterPro" id="IPR005886">
    <property type="entry name" value="UDP_G4E"/>
</dbReference>
<dbReference type="FunFam" id="3.90.25.10:FF:000028">
    <property type="entry name" value="UDP-glucose 4-epimerase GalE"/>
    <property type="match status" value="1"/>
</dbReference>
<protein>
    <recommendedName>
        <fullName evidence="4 7">UDP-glucose 4-epimerase</fullName>
        <ecNumber evidence="4 7">5.1.3.2</ecNumber>
    </recommendedName>
</protein>
<keyword evidence="6 7" id="KW-0413">Isomerase</keyword>
<dbReference type="PANTHER" id="PTHR43725">
    <property type="entry name" value="UDP-GLUCOSE 4-EPIMERASE"/>
    <property type="match status" value="1"/>
</dbReference>
<reference evidence="9" key="1">
    <citation type="submission" date="2021-06" db="EMBL/GenBank/DDBJ databases">
        <authorList>
            <person name="Criscuolo A."/>
        </authorList>
    </citation>
    <scope>NUCLEOTIDE SEQUENCE</scope>
    <source>
        <strain evidence="9">CIP111803</strain>
    </source>
</reference>
<dbReference type="NCBIfam" id="TIGR01179">
    <property type="entry name" value="galE"/>
    <property type="match status" value="1"/>
</dbReference>
<dbReference type="NCBIfam" id="NF007956">
    <property type="entry name" value="PRK10675.1"/>
    <property type="match status" value="1"/>
</dbReference>